<evidence type="ECO:0000256" key="1">
    <source>
        <dbReference type="SAM" id="Coils"/>
    </source>
</evidence>
<dbReference type="EMBL" id="MU001672">
    <property type="protein sequence ID" value="KAF2460875.1"/>
    <property type="molecule type" value="Genomic_DNA"/>
</dbReference>
<accession>A0A6A6PAA0</accession>
<feature type="compositionally biased region" description="Polar residues" evidence="2">
    <location>
        <begin position="43"/>
        <end position="59"/>
    </location>
</feature>
<feature type="coiled-coil region" evidence="1">
    <location>
        <begin position="219"/>
        <end position="246"/>
    </location>
</feature>
<feature type="coiled-coil region" evidence="1">
    <location>
        <begin position="291"/>
        <end position="318"/>
    </location>
</feature>
<sequence>MDSNLGSSDVISISSDDSSAKTTFDPPNPHLSFWYSIGDWVQRHTSPPNNTAAEESANSMPGCIPGGAAAHKQEQQQKQQQNGLAEGFNDDANTEKYTGQTRKSSPGKTPSEFQEAETASTTSFTGERKGQNFSASTWEMESTFNSADSDTESSIINGFSFAHSEDEGPVEKVVRQSDVAALAEQLESMKGAMLQQQADERSARESLVQTFAHIMNELEQRHNARIEKLDAESHRARKERNSLRNKVGRTEDWVLECLAGIDGCFSRRLGNLSDEQKAIKQSISDLKEHRLEPLNEAVNQQEEEATQLKRDLTQARKDITTFVQRNAKSPRNNADEWQNELEANRTQMDAINGTLESLQTHLCSVDSDLKSENEELKLELDFVKKRLHGFREVFNSEGWQEVANNGKRMDKVYGNFKKFKEQLNNRYCELMHAMTGQMITIVNKIMDKLSTVSGQGLEKSVDGSCEGVKASESLLRSVERQAGQIEKLETAMDSRAKVGRVRDLETRIAEAWQTQKLEAENGGQCDVDCLYESSDEEEEEHHYGEDEGYGGKE</sequence>
<reference evidence="3" key="1">
    <citation type="journal article" date="2020" name="Stud. Mycol.">
        <title>101 Dothideomycetes genomes: a test case for predicting lifestyles and emergence of pathogens.</title>
        <authorList>
            <person name="Haridas S."/>
            <person name="Albert R."/>
            <person name="Binder M."/>
            <person name="Bloem J."/>
            <person name="Labutti K."/>
            <person name="Salamov A."/>
            <person name="Andreopoulos B."/>
            <person name="Baker S."/>
            <person name="Barry K."/>
            <person name="Bills G."/>
            <person name="Bluhm B."/>
            <person name="Cannon C."/>
            <person name="Castanera R."/>
            <person name="Culley D."/>
            <person name="Daum C."/>
            <person name="Ezra D."/>
            <person name="Gonzalez J."/>
            <person name="Henrissat B."/>
            <person name="Kuo A."/>
            <person name="Liang C."/>
            <person name="Lipzen A."/>
            <person name="Lutzoni F."/>
            <person name="Magnuson J."/>
            <person name="Mondo S."/>
            <person name="Nolan M."/>
            <person name="Ohm R."/>
            <person name="Pangilinan J."/>
            <person name="Park H.-J."/>
            <person name="Ramirez L."/>
            <person name="Alfaro M."/>
            <person name="Sun H."/>
            <person name="Tritt A."/>
            <person name="Yoshinaga Y."/>
            <person name="Zwiers L.-H."/>
            <person name="Turgeon B."/>
            <person name="Goodwin S."/>
            <person name="Spatafora J."/>
            <person name="Crous P."/>
            <person name="Grigoriev I."/>
        </authorList>
    </citation>
    <scope>NUCLEOTIDE SEQUENCE</scope>
    <source>
        <strain evidence="3">ATCC 16933</strain>
    </source>
</reference>
<feature type="compositionally biased region" description="Low complexity" evidence="2">
    <location>
        <begin position="7"/>
        <end position="17"/>
    </location>
</feature>
<feature type="compositionally biased region" description="Basic and acidic residues" evidence="2">
    <location>
        <begin position="540"/>
        <end position="553"/>
    </location>
</feature>
<dbReference type="AlphaFoldDB" id="A0A6A6PAA0"/>
<evidence type="ECO:0000256" key="2">
    <source>
        <dbReference type="SAM" id="MobiDB-lite"/>
    </source>
</evidence>
<keyword evidence="4" id="KW-1185">Reference proteome</keyword>
<gene>
    <name evidence="3" type="ORF">BDY21DRAFT_369003</name>
</gene>
<feature type="region of interest" description="Disordered" evidence="2">
    <location>
        <begin position="531"/>
        <end position="553"/>
    </location>
</feature>
<keyword evidence="1" id="KW-0175">Coiled coil</keyword>
<evidence type="ECO:0000313" key="3">
    <source>
        <dbReference type="EMBL" id="KAF2460875.1"/>
    </source>
</evidence>
<proteinExistence type="predicted"/>
<feature type="region of interest" description="Disordered" evidence="2">
    <location>
        <begin position="1"/>
        <end position="151"/>
    </location>
</feature>
<dbReference type="Proteomes" id="UP000799766">
    <property type="component" value="Unassembled WGS sequence"/>
</dbReference>
<protein>
    <submittedName>
        <fullName evidence="3">Uncharacterized protein</fullName>
    </submittedName>
</protein>
<organism evidence="3 4">
    <name type="scientific">Lineolata rhizophorae</name>
    <dbReference type="NCBI Taxonomy" id="578093"/>
    <lineage>
        <taxon>Eukaryota</taxon>
        <taxon>Fungi</taxon>
        <taxon>Dikarya</taxon>
        <taxon>Ascomycota</taxon>
        <taxon>Pezizomycotina</taxon>
        <taxon>Dothideomycetes</taxon>
        <taxon>Dothideomycetes incertae sedis</taxon>
        <taxon>Lineolatales</taxon>
        <taxon>Lineolataceae</taxon>
        <taxon>Lineolata</taxon>
    </lineage>
</organism>
<name>A0A6A6PAA0_9PEZI</name>
<feature type="compositionally biased region" description="Polar residues" evidence="2">
    <location>
        <begin position="95"/>
        <end position="151"/>
    </location>
</feature>
<evidence type="ECO:0000313" key="4">
    <source>
        <dbReference type="Proteomes" id="UP000799766"/>
    </source>
</evidence>